<evidence type="ECO:0000313" key="2">
    <source>
        <dbReference type="EMBL" id="MBB4624412.1"/>
    </source>
</evidence>
<protein>
    <submittedName>
        <fullName evidence="2">Uncharacterized protein</fullName>
    </submittedName>
</protein>
<organism evidence="2 3">
    <name type="scientific">Parabacteroides faecis</name>
    <dbReference type="NCBI Taxonomy" id="1217282"/>
    <lineage>
        <taxon>Bacteria</taxon>
        <taxon>Pseudomonadati</taxon>
        <taxon>Bacteroidota</taxon>
        <taxon>Bacteroidia</taxon>
        <taxon>Bacteroidales</taxon>
        <taxon>Tannerellaceae</taxon>
        <taxon>Parabacteroides</taxon>
    </lineage>
</organism>
<keyword evidence="1" id="KW-0812">Transmembrane</keyword>
<evidence type="ECO:0000313" key="3">
    <source>
        <dbReference type="Proteomes" id="UP000533637"/>
    </source>
</evidence>
<comment type="caution">
    <text evidence="2">The sequence shown here is derived from an EMBL/GenBank/DDBJ whole genome shotgun (WGS) entry which is preliminary data.</text>
</comment>
<accession>A0ABR6KSD7</accession>
<name>A0ABR6KSD7_9BACT</name>
<reference evidence="2 3" key="1">
    <citation type="submission" date="2020-08" db="EMBL/GenBank/DDBJ databases">
        <title>Genomic Encyclopedia of Type Strains, Phase IV (KMG-IV): sequencing the most valuable type-strain genomes for metagenomic binning, comparative biology and taxonomic classification.</title>
        <authorList>
            <person name="Goeker M."/>
        </authorList>
    </citation>
    <scope>NUCLEOTIDE SEQUENCE [LARGE SCALE GENOMIC DNA]</scope>
    <source>
        <strain evidence="2 3">DSM 102983</strain>
    </source>
</reference>
<evidence type="ECO:0000256" key="1">
    <source>
        <dbReference type="SAM" id="Phobius"/>
    </source>
</evidence>
<keyword evidence="1" id="KW-1133">Transmembrane helix</keyword>
<keyword evidence="1" id="KW-0472">Membrane</keyword>
<sequence>MRKWIFLVYACGILFGLSSCSSYYYSTLASNDRSGSYNVNNDFVIENDSVCIIYSFYGEDGPVSVIIQNKLDEPLFVDWERSALIVNGRATSYCKDAVPIEGVTESSSYGSTYNWDRQYGSVSSRSRGTFSGEMQVPKGIEFVPPRAQIESSDLTLNKLVFDIISREELIDQRFAKADGSHARLKAKKFRESNSPLQLRSFLAFFTGGENGRERHYSYYETSFYLSELVKAGNLAPSNFQAWRDESGNFFYNCDYRSRRIGWIWGAVALGAAGLTTVILLATKTPSLDMPDMPHF</sequence>
<dbReference type="RefSeq" id="WP_122375112.1">
    <property type="nucleotide sequence ID" value="NZ_BMPB01000009.1"/>
</dbReference>
<feature type="transmembrane region" description="Helical" evidence="1">
    <location>
        <begin position="262"/>
        <end position="282"/>
    </location>
</feature>
<keyword evidence="3" id="KW-1185">Reference proteome</keyword>
<dbReference type="EMBL" id="JACHOC010000010">
    <property type="protein sequence ID" value="MBB4624412.1"/>
    <property type="molecule type" value="Genomic_DNA"/>
</dbReference>
<dbReference type="PROSITE" id="PS51257">
    <property type="entry name" value="PROKAR_LIPOPROTEIN"/>
    <property type="match status" value="1"/>
</dbReference>
<gene>
    <name evidence="2" type="ORF">GGQ57_004343</name>
</gene>
<dbReference type="Proteomes" id="UP000533637">
    <property type="component" value="Unassembled WGS sequence"/>
</dbReference>
<proteinExistence type="predicted"/>